<reference evidence="12" key="1">
    <citation type="submission" date="2023-01" db="EMBL/GenBank/DDBJ databases">
        <title>Genome assembly of the deep-sea coral Lophelia pertusa.</title>
        <authorList>
            <person name="Herrera S."/>
            <person name="Cordes E."/>
        </authorList>
    </citation>
    <scope>NUCLEOTIDE SEQUENCE</scope>
    <source>
        <strain evidence="12">USNM1676648</strain>
        <tissue evidence="12">Polyp</tissue>
    </source>
</reference>
<feature type="transmembrane region" description="Helical" evidence="10">
    <location>
        <begin position="140"/>
        <end position="161"/>
    </location>
</feature>
<dbReference type="EMBL" id="MU827780">
    <property type="protein sequence ID" value="KAJ7337944.1"/>
    <property type="molecule type" value="Genomic_DNA"/>
</dbReference>
<dbReference type="Gene3D" id="1.20.1070.10">
    <property type="entry name" value="Rhodopsin 7-helix transmembrane proteins"/>
    <property type="match status" value="1"/>
</dbReference>
<evidence type="ECO:0000313" key="12">
    <source>
        <dbReference type="EMBL" id="KAJ7337944.1"/>
    </source>
</evidence>
<feature type="transmembrane region" description="Helical" evidence="10">
    <location>
        <begin position="264"/>
        <end position="285"/>
    </location>
</feature>
<evidence type="ECO:0000256" key="10">
    <source>
        <dbReference type="SAM" id="Phobius"/>
    </source>
</evidence>
<evidence type="ECO:0000256" key="8">
    <source>
        <dbReference type="ARBA" id="ARBA00023224"/>
    </source>
</evidence>
<dbReference type="PRINTS" id="PR00237">
    <property type="entry name" value="GPCRRHODOPSN"/>
</dbReference>
<keyword evidence="6 10" id="KW-0472">Membrane</keyword>
<proteinExistence type="inferred from homology"/>
<keyword evidence="7 9" id="KW-0675">Receptor</keyword>
<dbReference type="PROSITE" id="PS00237">
    <property type="entry name" value="G_PROTEIN_RECEP_F1_1"/>
    <property type="match status" value="1"/>
</dbReference>
<evidence type="ECO:0000256" key="5">
    <source>
        <dbReference type="ARBA" id="ARBA00023040"/>
    </source>
</evidence>
<keyword evidence="4 10" id="KW-1133">Transmembrane helix</keyword>
<feature type="transmembrane region" description="Helical" evidence="10">
    <location>
        <begin position="224"/>
        <end position="252"/>
    </location>
</feature>
<dbReference type="PRINTS" id="PR00534">
    <property type="entry name" value="MCRFAMILY"/>
</dbReference>
<dbReference type="Proteomes" id="UP001163046">
    <property type="component" value="Unassembled WGS sequence"/>
</dbReference>
<feature type="transmembrane region" description="Helical" evidence="10">
    <location>
        <begin position="102"/>
        <end position="120"/>
    </location>
</feature>
<dbReference type="InterPro" id="IPR017452">
    <property type="entry name" value="GPCR_Rhodpsn_7TM"/>
</dbReference>
<dbReference type="PROSITE" id="PS50262">
    <property type="entry name" value="G_PROTEIN_RECEP_F1_2"/>
    <property type="match status" value="1"/>
</dbReference>
<dbReference type="SUPFAM" id="SSF81321">
    <property type="entry name" value="Family A G protein-coupled receptor-like"/>
    <property type="match status" value="1"/>
</dbReference>
<evidence type="ECO:0000256" key="4">
    <source>
        <dbReference type="ARBA" id="ARBA00022989"/>
    </source>
</evidence>
<gene>
    <name evidence="12" type="ORF">OS493_008103</name>
</gene>
<dbReference type="PANTHER" id="PTHR24249">
    <property type="entry name" value="HISTAMINE RECEPTOR-RELATED G-PROTEIN COUPLED RECEPTOR"/>
    <property type="match status" value="1"/>
</dbReference>
<comment type="caution">
    <text evidence="12">The sequence shown here is derived from an EMBL/GenBank/DDBJ whole genome shotgun (WGS) entry which is preliminary data.</text>
</comment>
<evidence type="ECO:0000256" key="9">
    <source>
        <dbReference type="RuleBase" id="RU000688"/>
    </source>
</evidence>
<name>A0A9W9YGQ4_9CNID</name>
<feature type="transmembrane region" description="Helical" evidence="10">
    <location>
        <begin position="173"/>
        <end position="193"/>
    </location>
</feature>
<dbReference type="InterPro" id="IPR001671">
    <property type="entry name" value="Melcrt_ACTH_rcpt"/>
</dbReference>
<dbReference type="OrthoDB" id="5970330at2759"/>
<dbReference type="GO" id="GO:0005886">
    <property type="term" value="C:plasma membrane"/>
    <property type="evidence" value="ECO:0007669"/>
    <property type="project" value="UniProtKB-SubCell"/>
</dbReference>
<organism evidence="12 13">
    <name type="scientific">Desmophyllum pertusum</name>
    <dbReference type="NCBI Taxonomy" id="174260"/>
    <lineage>
        <taxon>Eukaryota</taxon>
        <taxon>Metazoa</taxon>
        <taxon>Cnidaria</taxon>
        <taxon>Anthozoa</taxon>
        <taxon>Hexacorallia</taxon>
        <taxon>Scleractinia</taxon>
        <taxon>Caryophylliina</taxon>
        <taxon>Caryophylliidae</taxon>
        <taxon>Desmophyllum</taxon>
    </lineage>
</organism>
<comment type="subcellular location">
    <subcellularLocation>
        <location evidence="1">Cell membrane</location>
        <topology evidence="1">Multi-pass membrane protein</topology>
    </subcellularLocation>
</comment>
<keyword evidence="13" id="KW-1185">Reference proteome</keyword>
<comment type="similarity">
    <text evidence="9">Belongs to the G-protein coupled receptor 1 family.</text>
</comment>
<keyword evidence="3 9" id="KW-0812">Transmembrane</keyword>
<dbReference type="InterPro" id="IPR050569">
    <property type="entry name" value="TAAR"/>
</dbReference>
<feature type="transmembrane region" description="Helical" evidence="10">
    <location>
        <begin position="61"/>
        <end position="82"/>
    </location>
</feature>
<evidence type="ECO:0000256" key="3">
    <source>
        <dbReference type="ARBA" id="ARBA00022692"/>
    </source>
</evidence>
<evidence type="ECO:0000313" key="13">
    <source>
        <dbReference type="Proteomes" id="UP001163046"/>
    </source>
</evidence>
<keyword evidence="5 9" id="KW-0297">G-protein coupled receptor</keyword>
<evidence type="ECO:0000256" key="2">
    <source>
        <dbReference type="ARBA" id="ARBA00022475"/>
    </source>
</evidence>
<dbReference type="Pfam" id="PF00001">
    <property type="entry name" value="7tm_1"/>
    <property type="match status" value="1"/>
</dbReference>
<keyword evidence="8 9" id="KW-0807">Transducer</keyword>
<evidence type="ECO:0000256" key="1">
    <source>
        <dbReference type="ARBA" id="ARBA00004651"/>
    </source>
</evidence>
<evidence type="ECO:0000256" key="6">
    <source>
        <dbReference type="ARBA" id="ARBA00023136"/>
    </source>
</evidence>
<keyword evidence="2" id="KW-1003">Cell membrane</keyword>
<dbReference type="AlphaFoldDB" id="A0A9W9YGQ4"/>
<dbReference type="GO" id="GO:0004977">
    <property type="term" value="F:melanocortin receptor activity"/>
    <property type="evidence" value="ECO:0007669"/>
    <property type="project" value="InterPro"/>
</dbReference>
<feature type="domain" description="G-protein coupled receptors family 1 profile" evidence="11">
    <location>
        <begin position="41"/>
        <end position="283"/>
    </location>
</feature>
<evidence type="ECO:0000259" key="11">
    <source>
        <dbReference type="PROSITE" id="PS50262"/>
    </source>
</evidence>
<evidence type="ECO:0000256" key="7">
    <source>
        <dbReference type="ARBA" id="ARBA00023170"/>
    </source>
</evidence>
<sequence>MNSTGTPVAPLNKDCSGALTSTEIVVLSTINTILGLASVIGNALILAAIYKVPSQRTVSNAFIGSMGVADFSVGLFMNPLWVAKSLLNVWKSDNQLSTVIEFFTMQTIVATTLSLCAVSVDRYIAVTKMRYNEIMTWKQVRIIIVSIWIFSVLFACLRLVITDPFQLPKLWLTATAVTVILPLILISICYYFIFKAARHQIRRILAEETFNPDEALVQLKNRKAAFTIGIIVGVFTICWTPSLVISLVQFFTPDPCMKMKINGYWFWGALAEFSNSAFNPFIYCIRSRDFREAVKKVISCH</sequence>
<dbReference type="PANTHER" id="PTHR24249:SF372">
    <property type="entry name" value="G-PROTEIN COUPLED RECEPTORS FAMILY 1 PROFILE DOMAIN-CONTAINING PROTEIN"/>
    <property type="match status" value="1"/>
</dbReference>
<dbReference type="InterPro" id="IPR000276">
    <property type="entry name" value="GPCR_Rhodpsn"/>
</dbReference>
<accession>A0A9W9YGQ4</accession>
<protein>
    <recommendedName>
        <fullName evidence="11">G-protein coupled receptors family 1 profile domain-containing protein</fullName>
    </recommendedName>
</protein>
<feature type="transmembrane region" description="Helical" evidence="10">
    <location>
        <begin position="24"/>
        <end position="49"/>
    </location>
</feature>